<dbReference type="InterPro" id="IPR018960">
    <property type="entry name" value="DUF1990"/>
</dbReference>
<organism evidence="2 3">
    <name type="scientific">Saccharopolyspora cebuensis</name>
    <dbReference type="NCBI Taxonomy" id="418759"/>
    <lineage>
        <taxon>Bacteria</taxon>
        <taxon>Bacillati</taxon>
        <taxon>Actinomycetota</taxon>
        <taxon>Actinomycetes</taxon>
        <taxon>Pseudonocardiales</taxon>
        <taxon>Pseudonocardiaceae</taxon>
        <taxon>Saccharopolyspora</taxon>
    </lineage>
</organism>
<comment type="caution">
    <text evidence="2">The sequence shown here is derived from an EMBL/GenBank/DDBJ whole genome shotgun (WGS) entry which is preliminary data.</text>
</comment>
<evidence type="ECO:0000259" key="1">
    <source>
        <dbReference type="Pfam" id="PF09348"/>
    </source>
</evidence>
<evidence type="ECO:0000313" key="3">
    <source>
        <dbReference type="Proteomes" id="UP001564626"/>
    </source>
</evidence>
<dbReference type="Proteomes" id="UP001564626">
    <property type="component" value="Unassembled WGS sequence"/>
</dbReference>
<dbReference type="Pfam" id="PF09348">
    <property type="entry name" value="DUF1990"/>
    <property type="match status" value="1"/>
</dbReference>
<protein>
    <submittedName>
        <fullName evidence="2">DUF1990 family protein</fullName>
    </submittedName>
</protein>
<reference evidence="2 3" key="1">
    <citation type="submission" date="2024-08" db="EMBL/GenBank/DDBJ databases">
        <title>Genome mining of Saccharopolyspora cebuensis PGLac3 from Nigerian medicinal plant.</title>
        <authorList>
            <person name="Ezeobiora C.E."/>
            <person name="Igbokwe N.H."/>
            <person name="Amin D.H."/>
            <person name="Mendie U.E."/>
        </authorList>
    </citation>
    <scope>NUCLEOTIDE SEQUENCE [LARGE SCALE GENOMIC DNA]</scope>
    <source>
        <strain evidence="2 3">PGLac3</strain>
    </source>
</reference>
<dbReference type="EMBL" id="JBGEHV010000002">
    <property type="protein sequence ID" value="MEY8038222.1"/>
    <property type="molecule type" value="Genomic_DNA"/>
</dbReference>
<proteinExistence type="predicted"/>
<name>A0ABV4CAT3_9PSEU</name>
<evidence type="ECO:0000313" key="2">
    <source>
        <dbReference type="EMBL" id="MEY8038222.1"/>
    </source>
</evidence>
<accession>A0ABV4CAT3</accession>
<keyword evidence="3" id="KW-1185">Reference proteome</keyword>
<sequence>MATTERTPFIALRWAAGMALISWRYLWQTTPLHRTEEFGDDSDLPPALPADLVDEHSQLAPHGVGPLFHRRFGVHVEGGSLTAQELIDVFSRRFDRAVPREVAAVSRRTGTRGALQPGDELVVRMPGPWDAPVRVVERTPESFRLATLRSHLEAGLIEFRASPEDDGLRFEIEAWARPSTALVHLLYSRLRLAKEMQLNMWVRSCLAAAALAGGRARDGVTIHTRRCVWPQ</sequence>
<feature type="domain" description="DUF1990" evidence="1">
    <location>
        <begin position="113"/>
        <end position="196"/>
    </location>
</feature>
<dbReference type="RefSeq" id="WP_345360908.1">
    <property type="nucleotide sequence ID" value="NZ_BAABII010000005.1"/>
</dbReference>
<gene>
    <name evidence="2" type="ORF">AB8O55_02325</name>
</gene>